<keyword evidence="1" id="KW-0812">Transmembrane</keyword>
<evidence type="ECO:0000313" key="2">
    <source>
        <dbReference type="EMBL" id="KAG8462779.1"/>
    </source>
</evidence>
<dbReference type="InterPro" id="IPR032675">
    <property type="entry name" value="LRR_dom_sf"/>
</dbReference>
<evidence type="ECO:0000313" key="3">
    <source>
        <dbReference type="Proteomes" id="UP000751190"/>
    </source>
</evidence>
<keyword evidence="3" id="KW-1185">Reference proteome</keyword>
<proteinExistence type="predicted"/>
<dbReference type="AlphaFoldDB" id="A0A8J5XE20"/>
<gene>
    <name evidence="2" type="ORF">KFE25_004755</name>
</gene>
<organism evidence="2 3">
    <name type="scientific">Diacronema lutheri</name>
    <name type="common">Unicellular marine alga</name>
    <name type="synonym">Monochrysis lutheri</name>
    <dbReference type="NCBI Taxonomy" id="2081491"/>
    <lineage>
        <taxon>Eukaryota</taxon>
        <taxon>Haptista</taxon>
        <taxon>Haptophyta</taxon>
        <taxon>Pavlovophyceae</taxon>
        <taxon>Pavlovales</taxon>
        <taxon>Pavlovaceae</taxon>
        <taxon>Diacronema</taxon>
    </lineage>
</organism>
<protein>
    <submittedName>
        <fullName evidence="2">Uncharacterized protein</fullName>
    </submittedName>
</protein>
<reference evidence="2" key="1">
    <citation type="submission" date="2021-05" db="EMBL/GenBank/DDBJ databases">
        <title>The genome of the haptophyte Pavlova lutheri (Diacronema luteri, Pavlovales) - a model for lipid biosynthesis in eukaryotic algae.</title>
        <authorList>
            <person name="Hulatt C.J."/>
            <person name="Posewitz M.C."/>
        </authorList>
    </citation>
    <scope>NUCLEOTIDE SEQUENCE</scope>
    <source>
        <strain evidence="2">NIVA-4/92</strain>
    </source>
</reference>
<dbReference type="PROSITE" id="PS51257">
    <property type="entry name" value="PROKAR_LIPOPROTEIN"/>
    <property type="match status" value="1"/>
</dbReference>
<sequence length="479" mass="50285">MPRAREHCAREGGESPPRVALSTVALCSCVCAIVLLGAAWGQSTIRQTETETAARCNRDAAAAQCRASRCNRSVTRLMLAFTMCARMAPGAATELALTGPCANKELCSLYSSQATSIVVGSADDVTNNLGTLRRLILGSFPNLVSIGDLSSLTMITELTISGHSELTTITGFNGLTSLAKLTIQSNSKLASMPTLSGLTAPHEFRVEVNNALLSLPTLSNALTTLWVEGNALLTTLPSLSGLTALSSLSATSNPMFAAIPSLSGLTALSSLYFENNADVVAISIADYDSLIQAGTLSQYAFAERTETEGEIVMGGDVSTWTDDKKGAFERATERILNAEVRVLRVTAASVLISFVAYARTGVYTDALSVAGKLRDATVVRRLKEALAQETGFAVESDPRVTKTIVFTLSPSGEISGRVVFARTGAIVGGVLGGFVGVVLLTILPVLVIRRFRHRRLAAKGRSPASVAGLPVVVVATGRV</sequence>
<dbReference type="SUPFAM" id="SSF52058">
    <property type="entry name" value="L domain-like"/>
    <property type="match status" value="1"/>
</dbReference>
<dbReference type="EMBL" id="JAGTXO010000019">
    <property type="protein sequence ID" value="KAG8462779.1"/>
    <property type="molecule type" value="Genomic_DNA"/>
</dbReference>
<evidence type="ECO:0000256" key="1">
    <source>
        <dbReference type="SAM" id="Phobius"/>
    </source>
</evidence>
<accession>A0A8J5XE20</accession>
<comment type="caution">
    <text evidence="2">The sequence shown here is derived from an EMBL/GenBank/DDBJ whole genome shotgun (WGS) entry which is preliminary data.</text>
</comment>
<dbReference type="Gene3D" id="3.80.10.10">
    <property type="entry name" value="Ribonuclease Inhibitor"/>
    <property type="match status" value="1"/>
</dbReference>
<dbReference type="Proteomes" id="UP000751190">
    <property type="component" value="Unassembled WGS sequence"/>
</dbReference>
<feature type="transmembrane region" description="Helical" evidence="1">
    <location>
        <begin position="20"/>
        <end position="40"/>
    </location>
</feature>
<dbReference type="OrthoDB" id="10692264at2759"/>
<name>A0A8J5XE20_DIALT</name>
<keyword evidence="1" id="KW-1133">Transmembrane helix</keyword>
<keyword evidence="1" id="KW-0472">Membrane</keyword>
<feature type="transmembrane region" description="Helical" evidence="1">
    <location>
        <begin position="425"/>
        <end position="448"/>
    </location>
</feature>